<dbReference type="PIRSF" id="PIRSF005651">
    <property type="entry name" value="HflC"/>
    <property type="match status" value="1"/>
</dbReference>
<evidence type="ECO:0000313" key="9">
    <source>
        <dbReference type="EMBL" id="ABQ47122.1"/>
    </source>
</evidence>
<gene>
    <name evidence="9" type="ordered locus">Tpet_1108</name>
</gene>
<comment type="similarity">
    <text evidence="2 6">Belongs to the band 7/mec-2 family. HflC subfamily.</text>
</comment>
<keyword evidence="4 7" id="KW-1133">Transmembrane helix</keyword>
<dbReference type="SMART" id="SM00244">
    <property type="entry name" value="PHB"/>
    <property type="match status" value="1"/>
</dbReference>
<evidence type="ECO:0000256" key="2">
    <source>
        <dbReference type="ARBA" id="ARBA00007862"/>
    </source>
</evidence>
<evidence type="ECO:0000256" key="1">
    <source>
        <dbReference type="ARBA" id="ARBA00004370"/>
    </source>
</evidence>
<keyword evidence="3 7" id="KW-0812">Transmembrane</keyword>
<comment type="subcellular location">
    <subcellularLocation>
        <location evidence="1">Membrane</location>
    </subcellularLocation>
</comment>
<dbReference type="PANTHER" id="PTHR42911:SF1">
    <property type="entry name" value="MODULATOR OF FTSH PROTEASE HFLC"/>
    <property type="match status" value="1"/>
</dbReference>
<dbReference type="PRINTS" id="PR00721">
    <property type="entry name" value="STOMATIN"/>
</dbReference>
<dbReference type="Gene3D" id="3.30.479.30">
    <property type="entry name" value="Band 7 domain"/>
    <property type="match status" value="1"/>
</dbReference>
<reference evidence="10" key="1">
    <citation type="submission" date="2007-05" db="EMBL/GenBank/DDBJ databases">
        <title>Complete sequence of Thermotoga petrophila RKU-1.</title>
        <authorList>
            <consortium name="US DOE Joint Genome Institute"/>
            <person name="Copeland A."/>
            <person name="Lucas S."/>
            <person name="Lapidus A."/>
            <person name="Barry K."/>
            <person name="Glavina del Rio T."/>
            <person name="Dalin E."/>
            <person name="Tice H."/>
            <person name="Pitluck S."/>
            <person name="Sims D."/>
            <person name="Brettin T."/>
            <person name="Bruce D."/>
            <person name="Detter J.C."/>
            <person name="Han C."/>
            <person name="Tapia R."/>
            <person name="Schmutz J."/>
            <person name="Larimer F."/>
            <person name="Land M."/>
            <person name="Hauser L."/>
            <person name="Kyrpides N."/>
            <person name="Mikhailova N."/>
            <person name="Nelson K."/>
            <person name="Gogarten J.P."/>
            <person name="Noll K."/>
            <person name="Richardson P."/>
        </authorList>
    </citation>
    <scope>NUCLEOTIDE SEQUENCE [LARGE SCALE GENOMIC DNA]</scope>
    <source>
        <strain evidence="10">ATCC BAA-488 / DSM 13995 / JCM 10881 / RKU-1</strain>
    </source>
</reference>
<dbReference type="MEROPS" id="I87.001"/>
<proteinExistence type="inferred from homology"/>
<dbReference type="HOGENOM" id="CLU_059167_1_0_0"/>
<evidence type="ECO:0000256" key="5">
    <source>
        <dbReference type="ARBA" id="ARBA00023136"/>
    </source>
</evidence>
<dbReference type="Proteomes" id="UP000006558">
    <property type="component" value="Chromosome"/>
</dbReference>
<dbReference type="CDD" id="cd03405">
    <property type="entry name" value="SPFH_HflC"/>
    <property type="match status" value="1"/>
</dbReference>
<evidence type="ECO:0000256" key="3">
    <source>
        <dbReference type="ARBA" id="ARBA00022692"/>
    </source>
</evidence>
<dbReference type="SUPFAM" id="SSF117892">
    <property type="entry name" value="Band 7/SPFH domain"/>
    <property type="match status" value="1"/>
</dbReference>
<accession>A5ILP9</accession>
<name>A5ILP9_THEP1</name>
<dbReference type="InterPro" id="IPR001972">
    <property type="entry name" value="Stomatin_HflK_fam"/>
</dbReference>
<evidence type="ECO:0000256" key="4">
    <source>
        <dbReference type="ARBA" id="ARBA00022989"/>
    </source>
</evidence>
<dbReference type="PANTHER" id="PTHR42911">
    <property type="entry name" value="MODULATOR OF FTSH PROTEASE HFLC"/>
    <property type="match status" value="1"/>
</dbReference>
<reference evidence="9 10" key="2">
    <citation type="journal article" date="2009" name="Proc. Natl. Acad. Sci. U.S.A.">
        <title>On the chimeric nature, thermophilic origin, and phylogenetic placement of the Thermotogales.</title>
        <authorList>
            <person name="Zhaxybayeva O."/>
            <person name="Swithers K.S."/>
            <person name="Lapierre P."/>
            <person name="Fournier G.P."/>
            <person name="Bickhart D.M."/>
            <person name="DeBoy R.T."/>
            <person name="Nelson K.E."/>
            <person name="Nesbo C.L."/>
            <person name="Doolittle W.F."/>
            <person name="Gogarten J.P."/>
            <person name="Noll K.M."/>
        </authorList>
    </citation>
    <scope>NUCLEOTIDE SEQUENCE [LARGE SCALE GENOMIC DNA]</scope>
    <source>
        <strain evidence="10">ATCC BAA-488 / DSM 13995 / JCM 10881 / RKU-1</strain>
    </source>
</reference>
<dbReference type="GO" id="GO:0016020">
    <property type="term" value="C:membrane"/>
    <property type="evidence" value="ECO:0007669"/>
    <property type="project" value="UniProtKB-SubCell"/>
</dbReference>
<evidence type="ECO:0000256" key="7">
    <source>
        <dbReference type="SAM" id="Phobius"/>
    </source>
</evidence>
<keyword evidence="5 7" id="KW-0472">Membrane</keyword>
<dbReference type="InterPro" id="IPR010200">
    <property type="entry name" value="HflC"/>
</dbReference>
<dbReference type="InterPro" id="IPR036013">
    <property type="entry name" value="Band_7/SPFH_dom_sf"/>
</dbReference>
<feature type="domain" description="Band 7" evidence="8">
    <location>
        <begin position="22"/>
        <end position="184"/>
    </location>
</feature>
<dbReference type="Pfam" id="PF01145">
    <property type="entry name" value="Band_7"/>
    <property type="match status" value="1"/>
</dbReference>
<dbReference type="eggNOG" id="COG0330">
    <property type="taxonomic scope" value="Bacteria"/>
</dbReference>
<dbReference type="EMBL" id="CP000702">
    <property type="protein sequence ID" value="ABQ47122.1"/>
    <property type="molecule type" value="Genomic_DNA"/>
</dbReference>
<dbReference type="AlphaFoldDB" id="A5ILP9"/>
<protein>
    <recommendedName>
        <fullName evidence="6">Protein HflC</fullName>
    </recommendedName>
</protein>
<dbReference type="STRING" id="390874.Tpet_1108"/>
<evidence type="ECO:0000259" key="8">
    <source>
        <dbReference type="SMART" id="SM00244"/>
    </source>
</evidence>
<dbReference type="InterPro" id="IPR001107">
    <property type="entry name" value="Band_7"/>
</dbReference>
<feature type="transmembrane region" description="Helical" evidence="7">
    <location>
        <begin position="6"/>
        <end position="27"/>
    </location>
</feature>
<sequence>MKIWMISLLIILIVVGAILLFSSFYVLDQTQQAVVLRFGKIVAVETEPGLHFKQPFVDNVVRFDKRILLYDIEPEKIIAADKKTLVIDTYVLWRIKDAEAFIKSLKSVKLALPRIDDVVYSHVRNIFAKANFDEIISEKREDLLREVTALSREDLKDFGIEVVDVRVKHADLPAENEKAVYERMKAERYSIAAQIRAEGEKEARKIRAEADKTAKVLIAEAQSKAEQIKGTGEASAVKIYAEVFSKDKDFYEFWRTMEVYRSIEKGILIIGDELDALKYLKTK</sequence>
<evidence type="ECO:0000256" key="6">
    <source>
        <dbReference type="PIRNR" id="PIRNR005651"/>
    </source>
</evidence>
<dbReference type="RefSeq" id="WP_004082369.1">
    <property type="nucleotide sequence ID" value="NC_009486.1"/>
</dbReference>
<dbReference type="KEGG" id="tpt:Tpet_1108"/>
<comment type="function">
    <text evidence="6">HflC and HflK could regulate a protease.</text>
</comment>
<evidence type="ECO:0000313" key="10">
    <source>
        <dbReference type="Proteomes" id="UP000006558"/>
    </source>
</evidence>
<organism evidence="9 10">
    <name type="scientific">Thermotoga petrophila (strain ATCC BAA-488 / DSM 13995 / JCM 10881 / RKU-1)</name>
    <dbReference type="NCBI Taxonomy" id="390874"/>
    <lineage>
        <taxon>Bacteria</taxon>
        <taxon>Thermotogati</taxon>
        <taxon>Thermotogota</taxon>
        <taxon>Thermotogae</taxon>
        <taxon>Thermotogales</taxon>
        <taxon>Thermotogaceae</taxon>
        <taxon>Thermotoga</taxon>
    </lineage>
</organism>